<organism evidence="2">
    <name type="scientific">Vibrio vulnificus</name>
    <dbReference type="NCBI Taxonomy" id="672"/>
    <lineage>
        <taxon>Bacteria</taxon>
        <taxon>Pseudomonadati</taxon>
        <taxon>Pseudomonadota</taxon>
        <taxon>Gammaproteobacteria</taxon>
        <taxon>Vibrionales</taxon>
        <taxon>Vibrionaceae</taxon>
        <taxon>Vibrio</taxon>
    </lineage>
</organism>
<evidence type="ECO:0000313" key="2">
    <source>
        <dbReference type="EMBL" id="HAS8538462.1"/>
    </source>
</evidence>
<protein>
    <recommendedName>
        <fullName evidence="3">Cadherin domain-containing protein</fullName>
    </recommendedName>
</protein>
<sequence length="728" mass="76343">MKRFPFNSILFAIALSGSGAAFAVTPTHPSVDGEISNLAELRWLSQNSSAWTRDWALVADIDASDTKNWNSGMGFLPIGTQEVRFDGSFDGGGHTISGLFINRPDTKDVGLFGYIQYLNTVSNLTILDADITGGMNVGVLAGTILKTENKNVKIIDSKVHGGRAGGYAGYPYNLKADNIHIENIKVVGSGDSGGFGGYIENLLDMTNIHVSGVIESKSRAGGLIGFGNNLGTWDGVTVDVTVDGKFDVGGVLGHGNNGRFTNISVTGDISSSLRDSGGLVGNVGRAIKLSNCSFSGTVTGVNSVGGVIGSYFHSGTEVIGCTVDAKITGEKFLGGIAGVNSGMHMVIDGVSILEGTTLTGDSFIGGFFGIGVGGYLGYQNLSSKATLDGNWAVGGFVGGYYPMATLSFNKSGFDGSFVKSGSGVLGSIVDYPIENSDFDRINGVPEDVAILELTDSFSISSFSESESSALVSSDLRFTTLNLTNSYVAPSLQNLKDGIIPKIHENTEPNGAIESSYYISKTGGLDALGFKALNAELPLSTTYFSGFSFATPWKNGVWGFDHVSERPFLNPSEVPVFTSPNLSDGDLSDLEVELGDSITFSVNAIMESTGSDTDVLYELTGNGVDFATIDEFGLITISPTNKSMVGEHEFVVTALHGDSKNSLMPFKVSVNGIDDVIDNGDVDTGDTGTDDTDHIVIDLNHNVNLSGGSTGPLTIIALLTCLALARRRV</sequence>
<dbReference type="EMBL" id="DACRBY010000001">
    <property type="protein sequence ID" value="HAS8538462.1"/>
    <property type="molecule type" value="Genomic_DNA"/>
</dbReference>
<gene>
    <name evidence="2" type="ORF">I7730_01450</name>
</gene>
<keyword evidence="1" id="KW-0732">Signal</keyword>
<dbReference type="AlphaFoldDB" id="A0A8H9K737"/>
<evidence type="ECO:0000256" key="1">
    <source>
        <dbReference type="SAM" id="SignalP"/>
    </source>
</evidence>
<name>A0A8H9K737_VIBVL</name>
<accession>A0A8H9K737</accession>
<comment type="caution">
    <text evidence="2">The sequence shown here is derived from an EMBL/GenBank/DDBJ whole genome shotgun (WGS) entry which is preliminary data.</text>
</comment>
<feature type="chain" id="PRO_5034938337" description="Cadherin domain-containing protein" evidence="1">
    <location>
        <begin position="24"/>
        <end position="728"/>
    </location>
</feature>
<reference evidence="2" key="1">
    <citation type="journal article" date="2018" name="Genome Biol.">
        <title>SKESA: strategic k-mer extension for scrupulous assemblies.</title>
        <authorList>
            <person name="Souvorov A."/>
            <person name="Agarwala R."/>
            <person name="Lipman D.J."/>
        </authorList>
    </citation>
    <scope>NUCLEOTIDE SEQUENCE</scope>
    <source>
        <strain evidence="2">BCW_3452</strain>
    </source>
</reference>
<evidence type="ECO:0008006" key="3">
    <source>
        <dbReference type="Google" id="ProtNLM"/>
    </source>
</evidence>
<feature type="signal peptide" evidence="1">
    <location>
        <begin position="1"/>
        <end position="23"/>
    </location>
</feature>
<proteinExistence type="predicted"/>
<dbReference type="Proteomes" id="UP000863257">
    <property type="component" value="Unassembled WGS sequence"/>
</dbReference>
<reference evidence="2" key="2">
    <citation type="submission" date="2019-01" db="EMBL/GenBank/DDBJ databases">
        <authorList>
            <consortium name="NCBI Pathogen Detection Project"/>
        </authorList>
    </citation>
    <scope>NUCLEOTIDE SEQUENCE</scope>
    <source>
        <strain evidence="2">BCW_3452</strain>
    </source>
</reference>
<dbReference type="Gene3D" id="2.160.20.110">
    <property type="match status" value="2"/>
</dbReference>